<gene>
    <name evidence="1" type="ORF">GGR89_002029</name>
</gene>
<keyword evidence="2" id="KW-1185">Reference proteome</keyword>
<evidence type="ECO:0000313" key="1">
    <source>
        <dbReference type="EMBL" id="NJB97714.1"/>
    </source>
</evidence>
<name>A0A7X6BC52_9SPHN</name>
<dbReference type="Proteomes" id="UP000531251">
    <property type="component" value="Unassembled WGS sequence"/>
</dbReference>
<organism evidence="1 2">
    <name type="scientific">Sphingomonas trueperi</name>
    <dbReference type="NCBI Taxonomy" id="53317"/>
    <lineage>
        <taxon>Bacteria</taxon>
        <taxon>Pseudomonadati</taxon>
        <taxon>Pseudomonadota</taxon>
        <taxon>Alphaproteobacteria</taxon>
        <taxon>Sphingomonadales</taxon>
        <taxon>Sphingomonadaceae</taxon>
        <taxon>Sphingomonas</taxon>
    </lineage>
</organism>
<dbReference type="RefSeq" id="WP_125971982.1">
    <property type="nucleotide sequence ID" value="NZ_BAAADY010000006.1"/>
</dbReference>
<dbReference type="EMBL" id="JAATJB010000005">
    <property type="protein sequence ID" value="NJB97714.1"/>
    <property type="molecule type" value="Genomic_DNA"/>
</dbReference>
<sequence>MDRKLKELPWKGRSDASAFENTAFWAGLEGVTALERYELLPGLFVEPCYGTLFAHPILAVKPPPFAGAAHPPPWFACRGGHRNIEIRCQLYLPAGAEPIFGNRVASAWLAAAALRLLLCAPIRMAVLSDVPFATLSDNGELKPTLISMEQAGSYTLTAKLDISGYIHAWRSLLSALIVAMKDERFSRAFSYLDSAWWVGSSAAFLVSVWTSLEALLLDPNTAGIKRALSTRISELLANSQPERDRIFNKVMDLYRSRCDSAHEALHPDLAPVQDSARLAGSVFFAKAGSAIGEKW</sequence>
<protein>
    <recommendedName>
        <fullName evidence="3">Apea-like HEPN domain-containing protein</fullName>
    </recommendedName>
</protein>
<accession>A0A7X6BC52</accession>
<reference evidence="1 2" key="1">
    <citation type="submission" date="2020-03" db="EMBL/GenBank/DDBJ databases">
        <title>Genomic Encyclopedia of Type Strains, Phase IV (KMG-IV): sequencing the most valuable type-strain genomes for metagenomic binning, comparative biology and taxonomic classification.</title>
        <authorList>
            <person name="Goeker M."/>
        </authorList>
    </citation>
    <scope>NUCLEOTIDE SEQUENCE [LARGE SCALE GENOMIC DNA]</scope>
    <source>
        <strain evidence="1 2">DSM 7225</strain>
    </source>
</reference>
<evidence type="ECO:0008006" key="3">
    <source>
        <dbReference type="Google" id="ProtNLM"/>
    </source>
</evidence>
<dbReference type="AlphaFoldDB" id="A0A7X6BC52"/>
<comment type="caution">
    <text evidence="1">The sequence shown here is derived from an EMBL/GenBank/DDBJ whole genome shotgun (WGS) entry which is preliminary data.</text>
</comment>
<evidence type="ECO:0000313" key="2">
    <source>
        <dbReference type="Proteomes" id="UP000531251"/>
    </source>
</evidence>
<proteinExistence type="predicted"/>